<accession>A0A7L7KTD3</accession>
<name>A0A7L7KTD3_9MOLU</name>
<dbReference type="RefSeq" id="WP_258877773.1">
    <property type="nucleotide sequence ID" value="NZ_CP048914.1"/>
</dbReference>
<dbReference type="Proteomes" id="UP000514720">
    <property type="component" value="Chromosome"/>
</dbReference>
<dbReference type="EMBL" id="CP048914">
    <property type="protein sequence ID" value="QMS85957.1"/>
    <property type="molecule type" value="Genomic_DNA"/>
</dbReference>
<evidence type="ECO:0000313" key="1">
    <source>
        <dbReference type="EMBL" id="QMS85957.1"/>
    </source>
</evidence>
<keyword evidence="2" id="KW-1185">Reference proteome</keyword>
<evidence type="ECO:0000313" key="2">
    <source>
        <dbReference type="Proteomes" id="UP000514720"/>
    </source>
</evidence>
<sequence>MSKIEAFNHRLNQSYQRPQHTGNEFRDQVDMSLRSLIRTLSSKSRACIIGAGKCKDFSLPIFIEHFSHVVLTDVDLVSIQEWDKYQHTVQIKQVEYTGFDDALFFEDFKARVATTQSYEKLDQILQQKLSPIVEYRFLEEEFHRHDVVYVSPIYTQLVYQQFLLECSELRSHGYPEHLLKYLEEKMLEEMPAIIDRFNDNVLQLLKKDGYLMVLSDIFELNNGSDFYLRVKNGIKSKDVMDEIYEGYVNKYGIGLGDYGLYNLDEKVVEQRSKWLFWPFSEERSFAVKMKIYKNTQTKGGTL</sequence>
<protein>
    <submittedName>
        <fullName evidence="1">Uncharacterized protein</fullName>
    </submittedName>
</protein>
<dbReference type="KEGG" id="xcl:G4Z02_09435"/>
<reference evidence="1 2" key="1">
    <citation type="submission" date="2020-02" db="EMBL/GenBank/DDBJ databases">
        <authorList>
            <person name="Zheng R.K."/>
            <person name="Sun C.M."/>
        </authorList>
    </citation>
    <scope>NUCLEOTIDE SEQUENCE [LARGE SCALE GENOMIC DNA]</scope>
    <source>
        <strain evidence="2">zrk13</strain>
    </source>
</reference>
<organism evidence="1 2">
    <name type="scientific">Candidatus Xianfuyuplasma coldseepsis</name>
    <dbReference type="NCBI Taxonomy" id="2782163"/>
    <lineage>
        <taxon>Bacteria</taxon>
        <taxon>Bacillati</taxon>
        <taxon>Mycoplasmatota</taxon>
        <taxon>Mollicutes</taxon>
        <taxon>Candidatus Izemoplasmatales</taxon>
        <taxon>Candidatus Izemoplasmataceae</taxon>
        <taxon>Candidatus Xianfuyuplasma</taxon>
    </lineage>
</organism>
<dbReference type="AlphaFoldDB" id="A0A7L7KTD3"/>
<gene>
    <name evidence="1" type="ORF">G4Z02_09435</name>
</gene>
<proteinExistence type="predicted"/>